<reference evidence="3" key="1">
    <citation type="submission" date="2017-01" db="EMBL/GenBank/DDBJ databases">
        <title>Comparative genomics of anhydrobiosis in the tardigrade Hypsibius dujardini.</title>
        <authorList>
            <person name="Yoshida Y."/>
            <person name="Koutsovoulos G."/>
            <person name="Laetsch D."/>
            <person name="Stevens L."/>
            <person name="Kumar S."/>
            <person name="Horikawa D."/>
            <person name="Ishino K."/>
            <person name="Komine S."/>
            <person name="Tomita M."/>
            <person name="Blaxter M."/>
            <person name="Arakawa K."/>
        </authorList>
    </citation>
    <scope>NUCLEOTIDE SEQUENCE [LARGE SCALE GENOMIC DNA]</scope>
    <source>
        <strain evidence="3">Z151</strain>
    </source>
</reference>
<comment type="caution">
    <text evidence="2">The sequence shown here is derived from an EMBL/GenBank/DDBJ whole genome shotgun (WGS) entry which is preliminary data.</text>
</comment>
<evidence type="ECO:0000313" key="3">
    <source>
        <dbReference type="Proteomes" id="UP000192578"/>
    </source>
</evidence>
<feature type="signal peptide" evidence="1">
    <location>
        <begin position="1"/>
        <end position="22"/>
    </location>
</feature>
<evidence type="ECO:0000313" key="2">
    <source>
        <dbReference type="EMBL" id="OQV16267.1"/>
    </source>
</evidence>
<name>A0A1W0WM82_HYPEX</name>
<accession>A0A1W0WM82</accession>
<organism evidence="2 3">
    <name type="scientific">Hypsibius exemplaris</name>
    <name type="common">Freshwater tardigrade</name>
    <dbReference type="NCBI Taxonomy" id="2072580"/>
    <lineage>
        <taxon>Eukaryota</taxon>
        <taxon>Metazoa</taxon>
        <taxon>Ecdysozoa</taxon>
        <taxon>Tardigrada</taxon>
        <taxon>Eutardigrada</taxon>
        <taxon>Parachela</taxon>
        <taxon>Hypsibioidea</taxon>
        <taxon>Hypsibiidae</taxon>
        <taxon>Hypsibius</taxon>
    </lineage>
</organism>
<dbReference type="Proteomes" id="UP000192578">
    <property type="component" value="Unassembled WGS sequence"/>
</dbReference>
<dbReference type="AlphaFoldDB" id="A0A1W0WM82"/>
<keyword evidence="3" id="KW-1185">Reference proteome</keyword>
<protein>
    <submittedName>
        <fullName evidence="2">Uncharacterized protein</fullName>
    </submittedName>
</protein>
<dbReference type="EMBL" id="MTYJ01000076">
    <property type="protein sequence ID" value="OQV16267.1"/>
    <property type="molecule type" value="Genomic_DNA"/>
</dbReference>
<sequence>MKAWMNCVMFLVSLVLVGAVMGQKRSAVQDLEMLVSEPIFANPEIYRRTGSFEKFVDLSDTLKRLQELQKYYHHQGRTRYGRSIPEASPSEFAAINPQIDLQTLLRQRRAAMA</sequence>
<feature type="chain" id="PRO_5013320443" evidence="1">
    <location>
        <begin position="23"/>
        <end position="113"/>
    </location>
</feature>
<gene>
    <name evidence="2" type="ORF">BV898_09575</name>
</gene>
<keyword evidence="1" id="KW-0732">Signal</keyword>
<proteinExistence type="predicted"/>
<evidence type="ECO:0000256" key="1">
    <source>
        <dbReference type="SAM" id="SignalP"/>
    </source>
</evidence>